<evidence type="ECO:0000313" key="4">
    <source>
        <dbReference type="EMBL" id="KAK8383653.1"/>
    </source>
</evidence>
<protein>
    <recommendedName>
        <fullName evidence="6">Cuticle protein</fullName>
    </recommendedName>
</protein>
<evidence type="ECO:0000256" key="3">
    <source>
        <dbReference type="SAM" id="MobiDB-lite"/>
    </source>
</evidence>
<comment type="caution">
    <text evidence="4">The sequence shown here is derived from an EMBL/GenBank/DDBJ whole genome shotgun (WGS) entry which is preliminary data.</text>
</comment>
<dbReference type="GO" id="GO:0031012">
    <property type="term" value="C:extracellular matrix"/>
    <property type="evidence" value="ECO:0007669"/>
    <property type="project" value="TreeGrafter"/>
</dbReference>
<dbReference type="InterPro" id="IPR031311">
    <property type="entry name" value="CHIT_BIND_RR_consensus"/>
</dbReference>
<dbReference type="Pfam" id="PF00379">
    <property type="entry name" value="Chitin_bind_4"/>
    <property type="match status" value="1"/>
</dbReference>
<sequence>MDARRVSRGVAQAGHEGSSVERHAEAGGMHLTACLPIYLSVRVPRSPCGYKRDWITWIVTHFPSLSYETQLSRMFTSLLMAAAVVAVGKCYPEKLLDNEGPTIPPRYQYNYAVDDSAQGTSFSHQEARENDLTQGNYEVQLPDGRLQRVSYKADKNGFVAEVKYEGEVLVQGPPGPQQSSPSFNAPLSNVNRPLPLENDFNPRAPQQEQFFPNQQEQFFRTQELNQFEAIPVLSSGQLCQLRAVSAPGNPSAQLVPATSCLASAAP</sequence>
<dbReference type="GO" id="GO:0042302">
    <property type="term" value="F:structural constituent of cuticle"/>
    <property type="evidence" value="ECO:0007669"/>
    <property type="project" value="UniProtKB-UniRule"/>
</dbReference>
<proteinExistence type="predicted"/>
<keyword evidence="1 2" id="KW-0193">Cuticle</keyword>
<keyword evidence="5" id="KW-1185">Reference proteome</keyword>
<name>A0AAW0T7T4_SCYPA</name>
<evidence type="ECO:0000256" key="2">
    <source>
        <dbReference type="PROSITE-ProRule" id="PRU00497"/>
    </source>
</evidence>
<accession>A0AAW0T7T4</accession>
<dbReference type="PANTHER" id="PTHR12236">
    <property type="entry name" value="STRUCTURAL CONTITUENT OF CUTICLE"/>
    <property type="match status" value="1"/>
</dbReference>
<reference evidence="4 5" key="1">
    <citation type="submission" date="2023-03" db="EMBL/GenBank/DDBJ databases">
        <title>High-quality genome of Scylla paramamosain provides insights in environmental adaptation.</title>
        <authorList>
            <person name="Zhang L."/>
        </authorList>
    </citation>
    <scope>NUCLEOTIDE SEQUENCE [LARGE SCALE GENOMIC DNA]</scope>
    <source>
        <strain evidence="4">LZ_2023a</strain>
        <tissue evidence="4">Muscle</tissue>
    </source>
</reference>
<evidence type="ECO:0000256" key="1">
    <source>
        <dbReference type="ARBA" id="ARBA00022460"/>
    </source>
</evidence>
<dbReference type="EMBL" id="JARAKH010000036">
    <property type="protein sequence ID" value="KAK8383653.1"/>
    <property type="molecule type" value="Genomic_DNA"/>
</dbReference>
<evidence type="ECO:0000313" key="5">
    <source>
        <dbReference type="Proteomes" id="UP001487740"/>
    </source>
</evidence>
<dbReference type="PROSITE" id="PS00233">
    <property type="entry name" value="CHIT_BIND_RR_1"/>
    <property type="match status" value="1"/>
</dbReference>
<dbReference type="PANTHER" id="PTHR12236:SF79">
    <property type="entry name" value="CUTICULAR PROTEIN 50CB-RELATED"/>
    <property type="match status" value="1"/>
</dbReference>
<dbReference type="AlphaFoldDB" id="A0AAW0T7T4"/>
<dbReference type="InterPro" id="IPR000618">
    <property type="entry name" value="Insect_cuticle"/>
</dbReference>
<gene>
    <name evidence="4" type="ORF">O3P69_015841</name>
</gene>
<feature type="region of interest" description="Disordered" evidence="3">
    <location>
        <begin position="1"/>
        <end position="22"/>
    </location>
</feature>
<evidence type="ECO:0008006" key="6">
    <source>
        <dbReference type="Google" id="ProtNLM"/>
    </source>
</evidence>
<dbReference type="InterPro" id="IPR051217">
    <property type="entry name" value="Insect_Cuticle_Struc_Prot"/>
</dbReference>
<dbReference type="Proteomes" id="UP001487740">
    <property type="component" value="Unassembled WGS sequence"/>
</dbReference>
<organism evidence="4 5">
    <name type="scientific">Scylla paramamosain</name>
    <name type="common">Mud crab</name>
    <dbReference type="NCBI Taxonomy" id="85552"/>
    <lineage>
        <taxon>Eukaryota</taxon>
        <taxon>Metazoa</taxon>
        <taxon>Ecdysozoa</taxon>
        <taxon>Arthropoda</taxon>
        <taxon>Crustacea</taxon>
        <taxon>Multicrustacea</taxon>
        <taxon>Malacostraca</taxon>
        <taxon>Eumalacostraca</taxon>
        <taxon>Eucarida</taxon>
        <taxon>Decapoda</taxon>
        <taxon>Pleocyemata</taxon>
        <taxon>Brachyura</taxon>
        <taxon>Eubrachyura</taxon>
        <taxon>Portunoidea</taxon>
        <taxon>Portunidae</taxon>
        <taxon>Portuninae</taxon>
        <taxon>Scylla</taxon>
    </lineage>
</organism>
<dbReference type="GO" id="GO:0005615">
    <property type="term" value="C:extracellular space"/>
    <property type="evidence" value="ECO:0007669"/>
    <property type="project" value="TreeGrafter"/>
</dbReference>
<dbReference type="PROSITE" id="PS51155">
    <property type="entry name" value="CHIT_BIND_RR_2"/>
    <property type="match status" value="1"/>
</dbReference>